<sequence>MKLRHRTIVYFQKKEALMDEQYEGQTHPKVDGFIRKASQWQDEFMLARNIALDCQLTETLKWGKPCYTYQGNNIAILQGFKASFCVLFMKGALLKDSAGILEAPGENTQLARRARFTTLDELKQHAETLKTYLSQAIDVEKSGIQFDFKTTDAFDVPDEFQIKLEEMPELKQAFETLSPGRQRAYLLHFSGAKQSQTRSSRVEKCIPHILDGKGLNDR</sequence>
<dbReference type="STRING" id="1654360.EA58_11480"/>
<dbReference type="PIRSF" id="PIRSF021308">
    <property type="entry name" value="UCP021308"/>
    <property type="match status" value="1"/>
</dbReference>
<keyword evidence="3" id="KW-1185">Reference proteome</keyword>
<dbReference type="EMBL" id="JMIB01000021">
    <property type="protein sequence ID" value="KDM91635.1"/>
    <property type="molecule type" value="Genomic_DNA"/>
</dbReference>
<gene>
    <name evidence="2" type="ORF">EA58_11480</name>
</gene>
<dbReference type="Proteomes" id="UP000027192">
    <property type="component" value="Unassembled WGS sequence"/>
</dbReference>
<evidence type="ECO:0000313" key="3">
    <source>
        <dbReference type="Proteomes" id="UP000027192"/>
    </source>
</evidence>
<dbReference type="Pfam" id="PF08818">
    <property type="entry name" value="DUF1801"/>
    <property type="match status" value="1"/>
</dbReference>
<dbReference type="Gene3D" id="3.90.1150.200">
    <property type="match status" value="1"/>
</dbReference>
<dbReference type="AlphaFoldDB" id="A0A066RMH8"/>
<comment type="caution">
    <text evidence="2">The sequence shown here is derived from an EMBL/GenBank/DDBJ whole genome shotgun (WGS) entry which is preliminary data.</text>
</comment>
<dbReference type="Pfam" id="PF13376">
    <property type="entry name" value="OmdA"/>
    <property type="match status" value="1"/>
</dbReference>
<evidence type="ECO:0000313" key="2">
    <source>
        <dbReference type="EMBL" id="KDM91635.1"/>
    </source>
</evidence>
<protein>
    <recommendedName>
        <fullName evidence="1">YdhG-like domain-containing protein</fullName>
    </recommendedName>
</protein>
<name>A0A066RMH8_9GAMM</name>
<accession>A0A066RMH8</accession>
<organism evidence="2 3">
    <name type="scientific">Photobacterium galatheae</name>
    <dbReference type="NCBI Taxonomy" id="1654360"/>
    <lineage>
        <taxon>Bacteria</taxon>
        <taxon>Pseudomonadati</taxon>
        <taxon>Pseudomonadota</taxon>
        <taxon>Gammaproteobacteria</taxon>
        <taxon>Vibrionales</taxon>
        <taxon>Vibrionaceae</taxon>
        <taxon>Photobacterium</taxon>
    </lineage>
</organism>
<dbReference type="InterPro" id="IPR014922">
    <property type="entry name" value="YdhG-like"/>
</dbReference>
<proteinExistence type="predicted"/>
<dbReference type="SUPFAM" id="SSF159888">
    <property type="entry name" value="YdhG-like"/>
    <property type="match status" value="1"/>
</dbReference>
<evidence type="ECO:0000259" key="1">
    <source>
        <dbReference type="Pfam" id="PF08818"/>
    </source>
</evidence>
<dbReference type="InterPro" id="IPR016786">
    <property type="entry name" value="YdeI_bac"/>
</dbReference>
<feature type="domain" description="YdhG-like" evidence="1">
    <location>
        <begin position="40"/>
        <end position="137"/>
    </location>
</feature>
<reference evidence="2 3" key="1">
    <citation type="submission" date="2014-04" db="EMBL/GenBank/DDBJ databases">
        <title>Draft genome sequence of Photobacterium halotolerans S2753: a solonamide, ngercheumicin and holomycin producer.</title>
        <authorList>
            <person name="Machado H.R."/>
            <person name="Gram L."/>
        </authorList>
    </citation>
    <scope>NUCLEOTIDE SEQUENCE [LARGE SCALE GENOMIC DNA]</scope>
    <source>
        <strain evidence="2 3">S2753</strain>
    </source>
</reference>